<gene>
    <name evidence="3" type="ORF">DASC09_034280</name>
</gene>
<dbReference type="GO" id="GO:0051666">
    <property type="term" value="P:actin cortical patch localization"/>
    <property type="evidence" value="ECO:0007669"/>
    <property type="project" value="TreeGrafter"/>
</dbReference>
<organism evidence="3 4">
    <name type="scientific">Saccharomycopsis crataegensis</name>
    <dbReference type="NCBI Taxonomy" id="43959"/>
    <lineage>
        <taxon>Eukaryota</taxon>
        <taxon>Fungi</taxon>
        <taxon>Dikarya</taxon>
        <taxon>Ascomycota</taxon>
        <taxon>Saccharomycotina</taxon>
        <taxon>Saccharomycetes</taxon>
        <taxon>Saccharomycopsidaceae</taxon>
        <taxon>Saccharomycopsis</taxon>
    </lineage>
</organism>
<feature type="compositionally biased region" description="Low complexity" evidence="1">
    <location>
        <begin position="608"/>
        <end position="625"/>
    </location>
</feature>
<feature type="region of interest" description="Disordered" evidence="1">
    <location>
        <begin position="435"/>
        <end position="456"/>
    </location>
</feature>
<comment type="caution">
    <text evidence="3">The sequence shown here is derived from an EMBL/GenBank/DDBJ whole genome shotgun (WGS) entry which is preliminary data.</text>
</comment>
<dbReference type="Proteomes" id="UP001360560">
    <property type="component" value="Unassembled WGS sequence"/>
</dbReference>
<reference evidence="3 4" key="1">
    <citation type="journal article" date="2023" name="Elife">
        <title>Identification of key yeast species and microbe-microbe interactions impacting larval growth of Drosophila in the wild.</title>
        <authorList>
            <person name="Mure A."/>
            <person name="Sugiura Y."/>
            <person name="Maeda R."/>
            <person name="Honda K."/>
            <person name="Sakurai N."/>
            <person name="Takahashi Y."/>
            <person name="Watada M."/>
            <person name="Katoh T."/>
            <person name="Gotoh A."/>
            <person name="Gotoh Y."/>
            <person name="Taniguchi I."/>
            <person name="Nakamura K."/>
            <person name="Hayashi T."/>
            <person name="Katayama T."/>
            <person name="Uemura T."/>
            <person name="Hattori Y."/>
        </authorList>
    </citation>
    <scope>NUCLEOTIDE SEQUENCE [LARGE SCALE GENOMIC DNA]</scope>
    <source>
        <strain evidence="3 4">SC-9</strain>
    </source>
</reference>
<name>A0AAV5QPK8_9ASCO</name>
<keyword evidence="4" id="KW-1185">Reference proteome</keyword>
<sequence>MYRQPINRHQHNEPIVHHLIASEFDINLGPIIRKQYPSPINGNLPFFAELLLPDQIHNRSEDWTVVILHKNKDGEYQYGSDDSCTNHSPLYLLNVVNVRFDETVHRNTIIKALALATPSESFHIFKPLLLFALDQLFKIAASAVDHQAQVSRVLQSLYDSLNGLQIPNHVPRLPLTTKLLLSSILDFPMRDYCSNRQFLSRLYDHTYNQVDQKLREDFLMNRKPWFLESSVVKPPGVLEIQAEFNGFKIPLRMPVLDIPDVIGDFSVNDFLNRFLSAKVILPDQFNSNHGKLLIYGPSTPPIIILINAFLSHSRIFYLGHRLPAHEICESIFATVALVSGGGGILSGLTKQTYPYVDLSKFDLLESQEWFFAGTANPTFKQHHRLWDLLYDMEANEIIISNEAPESSSQSFGNDTTMMNLYDTFPEVDILRSSEAEPFDEHEEEEELQSPTSMTSSFSFGLAGWQHESRQNLQRNSTSRQSSGMISISQRPTSFNCLNTDQDDNNTITAHAIISEDALFLKRLNILINDKHDTDTVFLVFRQHLHALMRIFEGISNYVEAYRTHTQYANNFGSTSNNNTSVAILGSGINSAWDGTNAHNINHGRHQKISSMTSVSSNSNISGSVSPRHSNPSSIASMTSYTYSSKHSSITTADSLPHQINASFPANANGKRRPSLVIFPAKANEHNSHTVSNNNRTFSGGPLLHSESQVENKTGYFWNSRTEKTSEMRAYYLVFKAFSGARQNNPLKYFFENVKEINHSKQMEGTRMNEYNFVDGYDISYQLSQLQDLSISVQQTFTIYSNILNFLSSPDRSKSSSIEMLLLHTYLLPPKFDNELFFTNHNTSIETIALGLYHQEHGIRELAREILRLIQNDFIGRIVLKNSLNEFFRMAISTQEPQHPNSTYRMGMGNDANCFGTKGPAVGIGIINNTN</sequence>
<dbReference type="AlphaFoldDB" id="A0AAV5QPK8"/>
<evidence type="ECO:0000259" key="2">
    <source>
        <dbReference type="PROSITE" id="PS50211"/>
    </source>
</evidence>
<evidence type="ECO:0000313" key="3">
    <source>
        <dbReference type="EMBL" id="GMM36103.1"/>
    </source>
</evidence>
<accession>A0AAV5QPK8</accession>
<evidence type="ECO:0000313" key="4">
    <source>
        <dbReference type="Proteomes" id="UP001360560"/>
    </source>
</evidence>
<dbReference type="GO" id="GO:0005935">
    <property type="term" value="C:cellular bud neck"/>
    <property type="evidence" value="ECO:0007669"/>
    <property type="project" value="TreeGrafter"/>
</dbReference>
<feature type="region of interest" description="Disordered" evidence="1">
    <location>
        <begin position="608"/>
        <end position="632"/>
    </location>
</feature>
<dbReference type="InterPro" id="IPR012860">
    <property type="entry name" value="Afi1_N"/>
</dbReference>
<dbReference type="EMBL" id="BTFZ01000011">
    <property type="protein sequence ID" value="GMM36103.1"/>
    <property type="molecule type" value="Genomic_DNA"/>
</dbReference>
<dbReference type="Pfam" id="PF07792">
    <property type="entry name" value="Afi1"/>
    <property type="match status" value="1"/>
</dbReference>
<proteinExistence type="predicted"/>
<protein>
    <submittedName>
        <fullName evidence="3">Afi1 protein</fullName>
    </submittedName>
</protein>
<dbReference type="GeneID" id="90074078"/>
<dbReference type="InterPro" id="IPR052809">
    <property type="entry name" value="Actin_polarity_regulatory"/>
</dbReference>
<feature type="domain" description="UDENN" evidence="2">
    <location>
        <begin position="17"/>
        <end position="524"/>
    </location>
</feature>
<feature type="compositionally biased region" description="Acidic residues" evidence="1">
    <location>
        <begin position="436"/>
        <end position="447"/>
    </location>
</feature>
<dbReference type="PROSITE" id="PS50211">
    <property type="entry name" value="DENN"/>
    <property type="match status" value="1"/>
</dbReference>
<evidence type="ECO:0000256" key="1">
    <source>
        <dbReference type="SAM" id="MobiDB-lite"/>
    </source>
</evidence>
<dbReference type="RefSeq" id="XP_064853099.1">
    <property type="nucleotide sequence ID" value="XM_064997027.1"/>
</dbReference>
<dbReference type="InterPro" id="IPR037516">
    <property type="entry name" value="Tripartite_DENN"/>
</dbReference>
<dbReference type="GO" id="GO:0000282">
    <property type="term" value="P:cellular bud site selection"/>
    <property type="evidence" value="ECO:0007669"/>
    <property type="project" value="TreeGrafter"/>
</dbReference>
<dbReference type="Pfam" id="PF08616">
    <property type="entry name" value="SPA"/>
    <property type="match status" value="1"/>
</dbReference>
<dbReference type="PANTHER" id="PTHR28245:SF1">
    <property type="entry name" value="ARF3-INTERACTING PROTEIN 1"/>
    <property type="match status" value="1"/>
</dbReference>
<dbReference type="GO" id="GO:0005886">
    <property type="term" value="C:plasma membrane"/>
    <property type="evidence" value="ECO:0007669"/>
    <property type="project" value="TreeGrafter"/>
</dbReference>
<dbReference type="PANTHER" id="PTHR28245">
    <property type="entry name" value="ARF3-INTERACTING PROTEIN 1"/>
    <property type="match status" value="1"/>
</dbReference>